<sequence>MKKILIIAVLIFILFLGFIFRSDIYSFYLKLFGSFSELEKEFGEIIKEAEKKIVLPPPLRFAGEEAGLLSRSQVIALTNIERQKTGLSLLKENSKLNSSAEIKAEDMLLRQYFEHSSPSGEQVSDLAQRAGYDFIILGENLAMGNFKDDKALVHAWMDSPGHRENILNPNYSEIGVSVIKGSFEGRTVWMAVQHFALPLDTCSEADETIRAIIEINEKKVERIEQLLEAMKGNLKNKREVEEYNRIVSDHNILVEQNRVLIEEYNRQASAFNDCLADALK</sequence>
<dbReference type="InterPro" id="IPR035940">
    <property type="entry name" value="CAP_sf"/>
</dbReference>
<gene>
    <name evidence="3" type="ORF">A2427_00115</name>
</gene>
<keyword evidence="1" id="KW-0175">Coiled coil</keyword>
<dbReference type="Proteomes" id="UP000176326">
    <property type="component" value="Unassembled WGS sequence"/>
</dbReference>
<reference evidence="3 4" key="1">
    <citation type="journal article" date="2016" name="Nat. Commun.">
        <title>Thousands of microbial genomes shed light on interconnected biogeochemical processes in an aquifer system.</title>
        <authorList>
            <person name="Anantharaman K."/>
            <person name="Brown C.T."/>
            <person name="Hug L.A."/>
            <person name="Sharon I."/>
            <person name="Castelle C.J."/>
            <person name="Probst A.J."/>
            <person name="Thomas B.C."/>
            <person name="Singh A."/>
            <person name="Wilkins M.J."/>
            <person name="Karaoz U."/>
            <person name="Brodie E.L."/>
            <person name="Williams K.H."/>
            <person name="Hubbard S.S."/>
            <person name="Banfield J.F."/>
        </authorList>
    </citation>
    <scope>NUCLEOTIDE SEQUENCE [LARGE SCALE GENOMIC DNA]</scope>
</reference>
<proteinExistence type="predicted"/>
<name>A0A1G2EMI9_9BACT</name>
<evidence type="ECO:0000313" key="4">
    <source>
        <dbReference type="Proteomes" id="UP000176326"/>
    </source>
</evidence>
<evidence type="ECO:0000259" key="2">
    <source>
        <dbReference type="Pfam" id="PF00188"/>
    </source>
</evidence>
<dbReference type="Pfam" id="PF00188">
    <property type="entry name" value="CAP"/>
    <property type="match status" value="1"/>
</dbReference>
<evidence type="ECO:0000256" key="1">
    <source>
        <dbReference type="SAM" id="Coils"/>
    </source>
</evidence>
<organism evidence="3 4">
    <name type="scientific">Candidatus Nealsonbacteria bacterium RIFOXYC1_FULL_40_7</name>
    <dbReference type="NCBI Taxonomy" id="1801678"/>
    <lineage>
        <taxon>Bacteria</taxon>
        <taxon>Candidatus Nealsoniibacteriota</taxon>
    </lineage>
</organism>
<dbReference type="CDD" id="cd05379">
    <property type="entry name" value="CAP_bacterial"/>
    <property type="match status" value="1"/>
</dbReference>
<comment type="caution">
    <text evidence="3">The sequence shown here is derived from an EMBL/GenBank/DDBJ whole genome shotgun (WGS) entry which is preliminary data.</text>
</comment>
<dbReference type="SUPFAM" id="SSF55797">
    <property type="entry name" value="PR-1-like"/>
    <property type="match status" value="1"/>
</dbReference>
<feature type="coiled-coil region" evidence="1">
    <location>
        <begin position="213"/>
        <end position="240"/>
    </location>
</feature>
<accession>A0A1G2EMI9</accession>
<protein>
    <recommendedName>
        <fullName evidence="2">SCP domain-containing protein</fullName>
    </recommendedName>
</protein>
<dbReference type="InterPro" id="IPR014044">
    <property type="entry name" value="CAP_dom"/>
</dbReference>
<dbReference type="EMBL" id="MHMN01000052">
    <property type="protein sequence ID" value="OGZ26967.1"/>
    <property type="molecule type" value="Genomic_DNA"/>
</dbReference>
<dbReference type="PANTHER" id="PTHR31157:SF1">
    <property type="entry name" value="SCP DOMAIN-CONTAINING PROTEIN"/>
    <property type="match status" value="1"/>
</dbReference>
<evidence type="ECO:0000313" key="3">
    <source>
        <dbReference type="EMBL" id="OGZ26967.1"/>
    </source>
</evidence>
<dbReference type="Gene3D" id="3.40.33.10">
    <property type="entry name" value="CAP"/>
    <property type="match status" value="1"/>
</dbReference>
<feature type="domain" description="SCP" evidence="2">
    <location>
        <begin position="76"/>
        <end position="189"/>
    </location>
</feature>
<dbReference type="PANTHER" id="PTHR31157">
    <property type="entry name" value="SCP DOMAIN-CONTAINING PROTEIN"/>
    <property type="match status" value="1"/>
</dbReference>
<dbReference type="AlphaFoldDB" id="A0A1G2EMI9"/>